<accession>A0A8J7RG81</accession>
<evidence type="ECO:0000256" key="7">
    <source>
        <dbReference type="ARBA" id="ARBA00023235"/>
    </source>
</evidence>
<comment type="function">
    <text evidence="8">Also involved in hydrogenase metallocenter assembly, probably by participating in the nickel insertion step. This function in hydrogenase biosynthesis requires chaperone activity and the presence of the metal-binding domain, but not PPIase activity.</text>
</comment>
<evidence type="ECO:0000313" key="12">
    <source>
        <dbReference type="EMBL" id="MBP3191320.1"/>
    </source>
</evidence>
<comment type="subcellular location">
    <subcellularLocation>
        <location evidence="2">Cytoplasm</location>
    </subcellularLocation>
</comment>
<keyword evidence="4" id="KW-0963">Cytoplasm</keyword>
<gene>
    <name evidence="12" type="ORF">NATSA_01450</name>
</gene>
<keyword evidence="7 9" id="KW-0413">Isomerase</keyword>
<dbReference type="Pfam" id="PF00254">
    <property type="entry name" value="FKBP_C"/>
    <property type="match status" value="1"/>
</dbReference>
<evidence type="ECO:0000256" key="1">
    <source>
        <dbReference type="ARBA" id="ARBA00000971"/>
    </source>
</evidence>
<dbReference type="InterPro" id="IPR046357">
    <property type="entry name" value="PPIase_dom_sf"/>
</dbReference>
<protein>
    <recommendedName>
        <fullName evidence="10">Peptidyl-prolyl cis-trans isomerase</fullName>
        <ecNumber evidence="10">5.2.1.8</ecNumber>
    </recommendedName>
</protein>
<dbReference type="GO" id="GO:0042026">
    <property type="term" value="P:protein refolding"/>
    <property type="evidence" value="ECO:0007669"/>
    <property type="project" value="UniProtKB-ARBA"/>
</dbReference>
<dbReference type="PANTHER" id="PTHR47861:SF3">
    <property type="entry name" value="FKBP-TYPE PEPTIDYL-PROLYL CIS-TRANS ISOMERASE SLYD"/>
    <property type="match status" value="1"/>
</dbReference>
<dbReference type="SUPFAM" id="SSF54534">
    <property type="entry name" value="FKBP-like"/>
    <property type="match status" value="1"/>
</dbReference>
<proteinExistence type="inferred from homology"/>
<comment type="similarity">
    <text evidence="3 10">Belongs to the FKBP-type PPIase family.</text>
</comment>
<comment type="caution">
    <text evidence="12">The sequence shown here is derived from an EMBL/GenBank/DDBJ whole genome shotgun (WGS) entry which is preliminary data.</text>
</comment>
<comment type="catalytic activity">
    <reaction evidence="1 9 10">
        <text>[protein]-peptidylproline (omega=180) = [protein]-peptidylproline (omega=0)</text>
        <dbReference type="Rhea" id="RHEA:16237"/>
        <dbReference type="Rhea" id="RHEA-COMP:10747"/>
        <dbReference type="Rhea" id="RHEA-COMP:10748"/>
        <dbReference type="ChEBI" id="CHEBI:83833"/>
        <dbReference type="ChEBI" id="CHEBI:83834"/>
        <dbReference type="EC" id="5.2.1.8"/>
    </reaction>
</comment>
<dbReference type="Proteomes" id="UP000673975">
    <property type="component" value="Unassembled WGS sequence"/>
</dbReference>
<evidence type="ECO:0000256" key="2">
    <source>
        <dbReference type="ARBA" id="ARBA00004496"/>
    </source>
</evidence>
<evidence type="ECO:0000256" key="6">
    <source>
        <dbReference type="ARBA" id="ARBA00023186"/>
    </source>
</evidence>
<dbReference type="RefSeq" id="WP_210509691.1">
    <property type="nucleotide sequence ID" value="NZ_JAFIDN010000001.1"/>
</dbReference>
<name>A0A8J7RG81_9BACT</name>
<dbReference type="AlphaFoldDB" id="A0A8J7RG81"/>
<dbReference type="PANTHER" id="PTHR47861">
    <property type="entry name" value="FKBP-TYPE PEPTIDYL-PROLYL CIS-TRANS ISOMERASE SLYD"/>
    <property type="match status" value="1"/>
</dbReference>
<dbReference type="GO" id="GO:0003755">
    <property type="term" value="F:peptidyl-prolyl cis-trans isomerase activity"/>
    <property type="evidence" value="ECO:0007669"/>
    <property type="project" value="UniProtKB-UniRule"/>
</dbReference>
<evidence type="ECO:0000256" key="4">
    <source>
        <dbReference type="ARBA" id="ARBA00022490"/>
    </source>
</evidence>
<keyword evidence="5 9" id="KW-0697">Rotamase</keyword>
<organism evidence="12 13">
    <name type="scientific">Natronogracilivirga saccharolytica</name>
    <dbReference type="NCBI Taxonomy" id="2812953"/>
    <lineage>
        <taxon>Bacteria</taxon>
        <taxon>Pseudomonadati</taxon>
        <taxon>Balneolota</taxon>
        <taxon>Balneolia</taxon>
        <taxon>Balneolales</taxon>
        <taxon>Cyclonatronaceae</taxon>
        <taxon>Natronogracilivirga</taxon>
    </lineage>
</organism>
<sequence>MATIKEGDTVKVHYTGKVSDGTVFDSSKEREPLEFTVGEGKLIPGFEKAVVGMNPGDTTTVSIPTEEAYGEKRDDMVVDVERNQIPDDIDPEVGQQLQIQQKDGGAIPVVITNVTDDTVKLDANHPLAGQELTFEIEVVEVK</sequence>
<dbReference type="EMBL" id="JAFIDN010000001">
    <property type="protein sequence ID" value="MBP3191320.1"/>
    <property type="molecule type" value="Genomic_DNA"/>
</dbReference>
<evidence type="ECO:0000256" key="10">
    <source>
        <dbReference type="RuleBase" id="RU003915"/>
    </source>
</evidence>
<dbReference type="GO" id="GO:0005737">
    <property type="term" value="C:cytoplasm"/>
    <property type="evidence" value="ECO:0007669"/>
    <property type="project" value="UniProtKB-SubCell"/>
</dbReference>
<dbReference type="PROSITE" id="PS50059">
    <property type="entry name" value="FKBP_PPIASE"/>
    <property type="match status" value="1"/>
</dbReference>
<evidence type="ECO:0000256" key="3">
    <source>
        <dbReference type="ARBA" id="ARBA00006577"/>
    </source>
</evidence>
<feature type="domain" description="PPIase FKBP-type" evidence="11">
    <location>
        <begin position="7"/>
        <end position="88"/>
    </location>
</feature>
<keyword evidence="13" id="KW-1185">Reference proteome</keyword>
<evidence type="ECO:0000313" key="13">
    <source>
        <dbReference type="Proteomes" id="UP000673975"/>
    </source>
</evidence>
<evidence type="ECO:0000259" key="11">
    <source>
        <dbReference type="PROSITE" id="PS50059"/>
    </source>
</evidence>
<evidence type="ECO:0000256" key="9">
    <source>
        <dbReference type="PROSITE-ProRule" id="PRU00277"/>
    </source>
</evidence>
<evidence type="ECO:0000256" key="8">
    <source>
        <dbReference type="ARBA" id="ARBA00037071"/>
    </source>
</evidence>
<evidence type="ECO:0000256" key="5">
    <source>
        <dbReference type="ARBA" id="ARBA00023110"/>
    </source>
</evidence>
<dbReference type="InterPro" id="IPR001179">
    <property type="entry name" value="PPIase_FKBP_dom"/>
</dbReference>
<reference evidence="12" key="1">
    <citation type="submission" date="2021-02" db="EMBL/GenBank/DDBJ databases">
        <title>Natronogracilivirga saccharolytica gen. nov. sp. nov. a new anaerobic, haloalkiliphilic carbohydrate-fermenting bacterium from soda lake and proposing of Cyclonatronumiaceae fam. nov. in the phylum Balneolaeota.</title>
        <authorList>
            <person name="Zhilina T.N."/>
            <person name="Sorokin D.Y."/>
            <person name="Zavarzina D.G."/>
            <person name="Toshchakov S.V."/>
            <person name="Kublanov I.V."/>
        </authorList>
    </citation>
    <scope>NUCLEOTIDE SEQUENCE</scope>
    <source>
        <strain evidence="12">Z-1702</strain>
    </source>
</reference>
<dbReference type="EC" id="5.2.1.8" evidence="10"/>
<dbReference type="Gene3D" id="3.10.50.40">
    <property type="match status" value="1"/>
</dbReference>
<keyword evidence="6" id="KW-0143">Chaperone</keyword>